<dbReference type="EMBL" id="JAZDWU010000002">
    <property type="protein sequence ID" value="KAL0010956.1"/>
    <property type="molecule type" value="Genomic_DNA"/>
</dbReference>
<reference evidence="2 3" key="1">
    <citation type="submission" date="2024-01" db="EMBL/GenBank/DDBJ databases">
        <title>A telomere-to-telomere, gap-free genome of sweet tea (Lithocarpus litseifolius).</title>
        <authorList>
            <person name="Zhou J."/>
        </authorList>
    </citation>
    <scope>NUCLEOTIDE SEQUENCE [LARGE SCALE GENOMIC DNA]</scope>
    <source>
        <strain evidence="2">Zhou-2022a</strain>
        <tissue evidence="2">Leaf</tissue>
    </source>
</reference>
<gene>
    <name evidence="2" type="ORF">SO802_006064</name>
</gene>
<evidence type="ECO:0000313" key="3">
    <source>
        <dbReference type="Proteomes" id="UP001459277"/>
    </source>
</evidence>
<name>A0AAW2DQF4_9ROSI</name>
<feature type="compositionally biased region" description="Pro residues" evidence="1">
    <location>
        <begin position="148"/>
        <end position="182"/>
    </location>
</feature>
<dbReference type="AlphaFoldDB" id="A0AAW2DQF4"/>
<feature type="region of interest" description="Disordered" evidence="1">
    <location>
        <begin position="81"/>
        <end position="243"/>
    </location>
</feature>
<protein>
    <submittedName>
        <fullName evidence="2">Uncharacterized protein</fullName>
    </submittedName>
</protein>
<dbReference type="Proteomes" id="UP001459277">
    <property type="component" value="Unassembled WGS sequence"/>
</dbReference>
<proteinExistence type="predicted"/>
<sequence length="243" mass="25927">MLCISWSGVIAFNGVLKQCLVICPHSMSTSTGLEGVIFPILGFTVMIEGYVRLLRRHPMGMEDHKDIADVLKAVHEIGRVQPPIPGAPNKEVATPVAVPTQRPSTTENPSTSIAPAKSHSNLPVATPRVVLTPNPSPSTPHPSLRPTIPSPTPHPSLRPTIPSPTPHPSPPPTILSPTPHPCPGSDIRPPTPRSFLELSPIPSFDLDIDPTPPDMHTEPHSHYTSTGPSSGIDPPHVQAEQAE</sequence>
<keyword evidence="3" id="KW-1185">Reference proteome</keyword>
<feature type="compositionally biased region" description="Polar residues" evidence="1">
    <location>
        <begin position="101"/>
        <end position="123"/>
    </location>
</feature>
<accession>A0AAW2DQF4</accession>
<evidence type="ECO:0000256" key="1">
    <source>
        <dbReference type="SAM" id="MobiDB-lite"/>
    </source>
</evidence>
<comment type="caution">
    <text evidence="2">The sequence shown here is derived from an EMBL/GenBank/DDBJ whole genome shotgun (WGS) entry which is preliminary data.</text>
</comment>
<organism evidence="2 3">
    <name type="scientific">Lithocarpus litseifolius</name>
    <dbReference type="NCBI Taxonomy" id="425828"/>
    <lineage>
        <taxon>Eukaryota</taxon>
        <taxon>Viridiplantae</taxon>
        <taxon>Streptophyta</taxon>
        <taxon>Embryophyta</taxon>
        <taxon>Tracheophyta</taxon>
        <taxon>Spermatophyta</taxon>
        <taxon>Magnoliopsida</taxon>
        <taxon>eudicotyledons</taxon>
        <taxon>Gunneridae</taxon>
        <taxon>Pentapetalae</taxon>
        <taxon>rosids</taxon>
        <taxon>fabids</taxon>
        <taxon>Fagales</taxon>
        <taxon>Fagaceae</taxon>
        <taxon>Lithocarpus</taxon>
    </lineage>
</organism>
<evidence type="ECO:0000313" key="2">
    <source>
        <dbReference type="EMBL" id="KAL0010956.1"/>
    </source>
</evidence>